<keyword evidence="3" id="KW-1185">Reference proteome</keyword>
<dbReference type="EMBL" id="AOLN01000006">
    <property type="protein sequence ID" value="ELZ96968.1"/>
    <property type="molecule type" value="Genomic_DNA"/>
</dbReference>
<feature type="domain" description="DUF8048" evidence="1">
    <location>
        <begin position="87"/>
        <end position="196"/>
    </location>
</feature>
<evidence type="ECO:0000259" key="1">
    <source>
        <dbReference type="Pfam" id="PF26222"/>
    </source>
</evidence>
<dbReference type="PATRIC" id="fig|662479.7.peg.886"/>
<protein>
    <recommendedName>
        <fullName evidence="1">DUF8048 domain-containing protein</fullName>
    </recommendedName>
</protein>
<evidence type="ECO:0000313" key="3">
    <source>
        <dbReference type="Proteomes" id="UP000011550"/>
    </source>
</evidence>
<name>M0IM93_9EURY</name>
<accession>M0IM93</accession>
<evidence type="ECO:0000313" key="2">
    <source>
        <dbReference type="EMBL" id="ELZ96968.1"/>
    </source>
</evidence>
<sequence>MADEVSYGSRTALFRDVSRGGEADGSLAGRYRFATPRSRQTRRPKRDTFGWVTVGTDRDRHRNHERLSDRFAPDAAMDSPARVAVADIAVMVAAAKSGVSASTLPILLGSVQVFLDARTDEYARAFECIHRDAGTAVYFVPLGHWDTKGVALGLSHREVDAVRRAHAEHLRHVGVELNRREEFETALEIREVAVVSTD</sequence>
<dbReference type="InterPro" id="IPR058361">
    <property type="entry name" value="DUF8048"/>
</dbReference>
<organism evidence="2 3">
    <name type="scientific">Haloferax mucosum ATCC BAA-1512</name>
    <dbReference type="NCBI Taxonomy" id="662479"/>
    <lineage>
        <taxon>Archaea</taxon>
        <taxon>Methanobacteriati</taxon>
        <taxon>Methanobacteriota</taxon>
        <taxon>Stenosarchaea group</taxon>
        <taxon>Halobacteria</taxon>
        <taxon>Halobacteriales</taxon>
        <taxon>Haloferacaceae</taxon>
        <taxon>Haloferax</taxon>
    </lineage>
</organism>
<dbReference type="Proteomes" id="UP000011550">
    <property type="component" value="Unassembled WGS sequence"/>
</dbReference>
<dbReference type="AlphaFoldDB" id="M0IM93"/>
<reference evidence="2 3" key="1">
    <citation type="journal article" date="2014" name="PLoS Genet.">
        <title>Phylogenetically driven sequencing of extremely halophilic archaea reveals strategies for static and dynamic osmo-response.</title>
        <authorList>
            <person name="Becker E.A."/>
            <person name="Seitzer P.M."/>
            <person name="Tritt A."/>
            <person name="Larsen D."/>
            <person name="Krusor M."/>
            <person name="Yao A.I."/>
            <person name="Wu D."/>
            <person name="Madern D."/>
            <person name="Eisen J.A."/>
            <person name="Darling A.E."/>
            <person name="Facciotti M.T."/>
        </authorList>
    </citation>
    <scope>NUCLEOTIDE SEQUENCE [LARGE SCALE GENOMIC DNA]</scope>
    <source>
        <strain evidence="2 3">ATCC BAA-1512</strain>
    </source>
</reference>
<comment type="caution">
    <text evidence="2">The sequence shown here is derived from an EMBL/GenBank/DDBJ whole genome shotgun (WGS) entry which is preliminary data.</text>
</comment>
<proteinExistence type="predicted"/>
<dbReference type="Pfam" id="PF26222">
    <property type="entry name" value="DUF8048"/>
    <property type="match status" value="1"/>
</dbReference>
<dbReference type="STRING" id="662479.C440_04303"/>
<gene>
    <name evidence="2" type="ORF">C440_04303</name>
</gene>